<dbReference type="GO" id="GO:0002181">
    <property type="term" value="P:cytoplasmic translation"/>
    <property type="evidence" value="ECO:0007669"/>
    <property type="project" value="TreeGrafter"/>
</dbReference>
<evidence type="ECO:0000313" key="8">
    <source>
        <dbReference type="Proteomes" id="UP000186851"/>
    </source>
</evidence>
<accession>A0AAF0D1H2</accession>
<reference evidence="7" key="1">
    <citation type="journal article" date="2017" name="Nature">
        <title>Asgard archaea illuminate the origin of eukaryotic cellular complexity.</title>
        <authorList>
            <person name="Zaremba-Niedzwiedzka K."/>
            <person name="Caceres E.F."/>
            <person name="Saw J.H."/>
            <person name="Backstrom D."/>
            <person name="Juzokaite L."/>
            <person name="Vancaester E."/>
            <person name="Seitz K.W."/>
            <person name="Anantharaman K."/>
            <person name="Starnawski P."/>
            <person name="Kjeldsen K.U."/>
            <person name="Scott M.B."/>
            <person name="Nunoura T."/>
            <person name="Banfield J.F."/>
            <person name="Schramm A."/>
            <person name="Baker B.J."/>
            <person name="Spang A."/>
            <person name="Ettema T.J.G."/>
        </authorList>
    </citation>
    <scope>NUCLEOTIDE SEQUENCE</scope>
    <source>
        <strain evidence="7">LCB_4</strain>
    </source>
</reference>
<dbReference type="GO" id="GO:0003735">
    <property type="term" value="F:structural constituent of ribosome"/>
    <property type="evidence" value="ECO:0007669"/>
    <property type="project" value="UniProtKB-UniRule"/>
</dbReference>
<dbReference type="PANTHER" id="PTHR11593:SF10">
    <property type="entry name" value="60S RIBOSOMAL PROTEIN L17"/>
    <property type="match status" value="1"/>
</dbReference>
<evidence type="ECO:0000313" key="7">
    <source>
        <dbReference type="EMBL" id="WEU39843.1"/>
    </source>
</evidence>
<dbReference type="PANTHER" id="PTHR11593">
    <property type="entry name" value="60S RIBOSOMAL PROTEIN L17"/>
    <property type="match status" value="1"/>
</dbReference>
<organism evidence="7 8">
    <name type="scientific">Odinarchaeota yellowstonii (strain LCB_4)</name>
    <dbReference type="NCBI Taxonomy" id="1841599"/>
    <lineage>
        <taxon>Archaea</taxon>
        <taxon>Promethearchaeati</taxon>
        <taxon>Candidatus Odinarchaeota</taxon>
        <taxon>Candidatus Odinarchaeia</taxon>
        <taxon>Candidatus Odinarchaeales</taxon>
        <taxon>Candidatus Odinarchaeaceae</taxon>
        <taxon>Candidatus Odinarchaeum</taxon>
    </lineage>
</organism>
<reference evidence="7" key="2">
    <citation type="journal article" date="2022" name="Nat. Microbiol.">
        <title>A closed Candidatus Odinarchaeum chromosome exposes Asgard archaeal viruses.</title>
        <authorList>
            <person name="Tamarit D."/>
            <person name="Caceres E.F."/>
            <person name="Krupovic M."/>
            <person name="Nijland R."/>
            <person name="Eme L."/>
            <person name="Robinson N.P."/>
            <person name="Ettema T.J.G."/>
        </authorList>
    </citation>
    <scope>NUCLEOTIDE SEQUENCE</scope>
    <source>
        <strain evidence="7">LCB_4</strain>
    </source>
</reference>
<dbReference type="EMBL" id="CP091871">
    <property type="protein sequence ID" value="WEU39843.1"/>
    <property type="molecule type" value="Genomic_DNA"/>
</dbReference>
<dbReference type="CDD" id="cd00336">
    <property type="entry name" value="Ribosomal_L22"/>
    <property type="match status" value="1"/>
</dbReference>
<comment type="function">
    <text evidence="4">The globular domain of the protein is located near the polypeptide exit tunnel on the outside of the subunit, while an extended beta-hairpin is found that lines the wall of the exit tunnel in the center of the 70S ribosome.</text>
</comment>
<keyword evidence="2 4" id="KW-0689">Ribosomal protein</keyword>
<comment type="subunit">
    <text evidence="4 6">Part of the 50S ribosomal subunit.</text>
</comment>
<evidence type="ECO:0000256" key="1">
    <source>
        <dbReference type="ARBA" id="ARBA00009451"/>
    </source>
</evidence>
<sequence>MPKFRYSIIGVDPDTTAKGSAREVRASPKETLEVCAAIKNMRLSEAKKYLEDVIKKRRPVPFRIHKKKVPHKRGLDKWYAGRYPVKSAIEVLKVLQNVEANAEAKGLDVDGLKIIHAAVHRGRLIRKAIPRAFGRATPYYECLIHIEIVASQLAVGEMEEVA</sequence>
<dbReference type="Gene3D" id="3.90.470.10">
    <property type="entry name" value="Ribosomal protein L22/L17"/>
    <property type="match status" value="1"/>
</dbReference>
<dbReference type="InterPro" id="IPR005721">
    <property type="entry name" value="Ribosomal_uL22_euk/arc"/>
</dbReference>
<dbReference type="HAMAP" id="MF_01331_A">
    <property type="entry name" value="Ribosomal_uL22_A"/>
    <property type="match status" value="1"/>
</dbReference>
<dbReference type="InterPro" id="IPR057265">
    <property type="entry name" value="Ribosomal_uL22_arc-type"/>
</dbReference>
<keyword evidence="4 6" id="KW-0699">rRNA-binding</keyword>
<dbReference type="GO" id="GO:0019843">
    <property type="term" value="F:rRNA binding"/>
    <property type="evidence" value="ECO:0007669"/>
    <property type="project" value="UniProtKB-UniRule"/>
</dbReference>
<dbReference type="AlphaFoldDB" id="A0AAF0D1H2"/>
<comment type="similarity">
    <text evidence="1 4 5">Belongs to the universal ribosomal protein uL22 family.</text>
</comment>
<evidence type="ECO:0000256" key="6">
    <source>
        <dbReference type="RuleBase" id="RU004007"/>
    </source>
</evidence>
<dbReference type="Pfam" id="PF00237">
    <property type="entry name" value="Ribosomal_L22"/>
    <property type="match status" value="1"/>
</dbReference>
<dbReference type="InterPro" id="IPR036394">
    <property type="entry name" value="Ribosomal_uL22_sf"/>
</dbReference>
<comment type="function">
    <text evidence="4 6">This protein binds specifically to 23S rRNA. It makes multiple contacts with different domains of the 23S rRNA in the assembled 50S subunit and ribosome.</text>
</comment>
<dbReference type="InterPro" id="IPR001063">
    <property type="entry name" value="Ribosomal_uL22"/>
</dbReference>
<name>A0AAF0D1H2_ODILC</name>
<keyword evidence="4 6" id="KW-0694">RNA-binding</keyword>
<protein>
    <recommendedName>
        <fullName evidence="4">Large ribosomal subunit protein uL22</fullName>
    </recommendedName>
</protein>
<dbReference type="GO" id="GO:0022625">
    <property type="term" value="C:cytosolic large ribosomal subunit"/>
    <property type="evidence" value="ECO:0007669"/>
    <property type="project" value="UniProtKB-UniRule"/>
</dbReference>
<dbReference type="KEGG" id="oyw:OdinLCB4_005060"/>
<evidence type="ECO:0000256" key="5">
    <source>
        <dbReference type="RuleBase" id="RU004005"/>
    </source>
</evidence>
<evidence type="ECO:0000256" key="2">
    <source>
        <dbReference type="ARBA" id="ARBA00022980"/>
    </source>
</evidence>
<dbReference type="NCBIfam" id="TIGR01038">
    <property type="entry name" value="uL22_arch_euk"/>
    <property type="match status" value="1"/>
</dbReference>
<proteinExistence type="inferred from homology"/>
<keyword evidence="3 4" id="KW-0687">Ribonucleoprotein</keyword>
<dbReference type="SUPFAM" id="SSF54843">
    <property type="entry name" value="Ribosomal protein L22"/>
    <property type="match status" value="1"/>
</dbReference>
<dbReference type="NCBIfam" id="NF003260">
    <property type="entry name" value="PRK04223.1"/>
    <property type="match status" value="1"/>
</dbReference>
<evidence type="ECO:0000256" key="4">
    <source>
        <dbReference type="HAMAP-Rule" id="MF_01331"/>
    </source>
</evidence>
<gene>
    <name evidence="4" type="primary">rpl22</name>
    <name evidence="7" type="ORF">OdinLCB4_005060</name>
</gene>
<evidence type="ECO:0000256" key="3">
    <source>
        <dbReference type="ARBA" id="ARBA00023274"/>
    </source>
</evidence>
<dbReference type="Proteomes" id="UP000186851">
    <property type="component" value="Chromosome"/>
</dbReference>